<gene>
    <name evidence="1" type="ORF">ALC60_01120</name>
</gene>
<dbReference type="EMBL" id="KQ982130">
    <property type="protein sequence ID" value="KYQ59735.1"/>
    <property type="molecule type" value="Genomic_DNA"/>
</dbReference>
<evidence type="ECO:0000313" key="1">
    <source>
        <dbReference type="EMBL" id="KYQ59735.1"/>
    </source>
</evidence>
<dbReference type="Proteomes" id="UP000075809">
    <property type="component" value="Unassembled WGS sequence"/>
</dbReference>
<keyword evidence="2" id="KW-1185">Reference proteome</keyword>
<name>A0A151XHD9_9HYME</name>
<organism evidence="1 2">
    <name type="scientific">Mycetomoellerius zeteki</name>
    <dbReference type="NCBI Taxonomy" id="64791"/>
    <lineage>
        <taxon>Eukaryota</taxon>
        <taxon>Metazoa</taxon>
        <taxon>Ecdysozoa</taxon>
        <taxon>Arthropoda</taxon>
        <taxon>Hexapoda</taxon>
        <taxon>Insecta</taxon>
        <taxon>Pterygota</taxon>
        <taxon>Neoptera</taxon>
        <taxon>Endopterygota</taxon>
        <taxon>Hymenoptera</taxon>
        <taxon>Apocrita</taxon>
        <taxon>Aculeata</taxon>
        <taxon>Formicoidea</taxon>
        <taxon>Formicidae</taxon>
        <taxon>Myrmicinae</taxon>
        <taxon>Mycetomoellerius</taxon>
    </lineage>
</organism>
<evidence type="ECO:0000313" key="2">
    <source>
        <dbReference type="Proteomes" id="UP000075809"/>
    </source>
</evidence>
<dbReference type="AlphaFoldDB" id="A0A151XHD9"/>
<proteinExistence type="predicted"/>
<sequence>MNRTVATCQPISTIVFESQRTPRNLTSLKNDIERFHITHVEWRGISKKEGVAGEDGKRKIDHSTNRTHQLHQYPKCAVGVSQLKLLEICSRCKLQHVPTCSYHSSYSLQRAW</sequence>
<protein>
    <submittedName>
        <fullName evidence="1">Uncharacterized protein</fullName>
    </submittedName>
</protein>
<reference evidence="1 2" key="1">
    <citation type="submission" date="2015-09" db="EMBL/GenBank/DDBJ databases">
        <title>Trachymyrmex zeteki WGS genome.</title>
        <authorList>
            <person name="Nygaard S."/>
            <person name="Hu H."/>
            <person name="Boomsma J."/>
            <person name="Zhang G."/>
        </authorList>
    </citation>
    <scope>NUCLEOTIDE SEQUENCE [LARGE SCALE GENOMIC DNA]</scope>
    <source>
        <strain evidence="1">Tzet28-1</strain>
        <tissue evidence="1">Whole body</tissue>
    </source>
</reference>
<accession>A0A151XHD9</accession>